<sequence>MADLPRVALVAGGAGSIGLETCRILAAEGWSCLSCDIEAPSEDLDGVIYRQIDVTSVASVAEAVETAAGMGRLTALINAHGVMVETAFPDFDTAAFSKIVDINLLSVARLCAEAGPKIVDGGAIVNLSSVTASMGRTRNAFAYQATKGGIEAMTRSFAIALAEREVRVNCVQPGYLSTPMRGAGIEARARQGGNQALEKLTPFGRLVTPAEVAAVVAFLCSRAASGISGAVIPVDGGQRAY</sequence>
<dbReference type="InterPro" id="IPR036291">
    <property type="entry name" value="NAD(P)-bd_dom_sf"/>
</dbReference>
<protein>
    <submittedName>
        <fullName evidence="2">SDR family oxidoreductase</fullName>
    </submittedName>
</protein>
<comment type="similarity">
    <text evidence="1">Belongs to the short-chain dehydrogenases/reductases (SDR) family.</text>
</comment>
<evidence type="ECO:0000313" key="2">
    <source>
        <dbReference type="EMBL" id="AZN70508.1"/>
    </source>
</evidence>
<dbReference type="AlphaFoldDB" id="A0A3S9B0P4"/>
<dbReference type="PRINTS" id="PR00081">
    <property type="entry name" value="GDHRDH"/>
</dbReference>
<gene>
    <name evidence="2" type="ORF">D5400_03760</name>
</gene>
<dbReference type="KEGG" id="abaw:D5400_03760"/>
<dbReference type="SUPFAM" id="SSF51735">
    <property type="entry name" value="NAD(P)-binding Rossmann-fold domains"/>
    <property type="match status" value="1"/>
</dbReference>
<dbReference type="RefSeq" id="WP_126007786.1">
    <property type="nucleotide sequence ID" value="NZ_CP032509.1"/>
</dbReference>
<reference evidence="2 3" key="1">
    <citation type="submission" date="2018-09" db="EMBL/GenBank/DDBJ databases">
        <title>Marinorhizobium profundi gen. nov., sp. nov., isolated from a deep-sea sediment sample from the New Britain Trench and proposal of Marinorhizobiaceae fam. nov. in the order Rhizobiales of the class Alphaproteobacteria.</title>
        <authorList>
            <person name="Cao J."/>
        </authorList>
    </citation>
    <scope>NUCLEOTIDE SEQUENCE [LARGE SCALE GENOMIC DNA]</scope>
    <source>
        <strain evidence="2 3">WS11</strain>
    </source>
</reference>
<proteinExistence type="inferred from homology"/>
<evidence type="ECO:0000256" key="1">
    <source>
        <dbReference type="ARBA" id="ARBA00006484"/>
    </source>
</evidence>
<dbReference type="Proteomes" id="UP000268192">
    <property type="component" value="Chromosome"/>
</dbReference>
<dbReference type="PANTHER" id="PTHR42760:SF123">
    <property type="entry name" value="OXIDOREDUCTASE"/>
    <property type="match status" value="1"/>
</dbReference>
<dbReference type="OrthoDB" id="9804774at2"/>
<keyword evidence="3" id="KW-1185">Reference proteome</keyword>
<evidence type="ECO:0000313" key="3">
    <source>
        <dbReference type="Proteomes" id="UP000268192"/>
    </source>
</evidence>
<dbReference type="Gene3D" id="3.40.50.720">
    <property type="entry name" value="NAD(P)-binding Rossmann-like Domain"/>
    <property type="match status" value="1"/>
</dbReference>
<dbReference type="Pfam" id="PF13561">
    <property type="entry name" value="adh_short_C2"/>
    <property type="match status" value="1"/>
</dbReference>
<dbReference type="GO" id="GO:0016616">
    <property type="term" value="F:oxidoreductase activity, acting on the CH-OH group of donors, NAD or NADP as acceptor"/>
    <property type="evidence" value="ECO:0007669"/>
    <property type="project" value="TreeGrafter"/>
</dbReference>
<dbReference type="EMBL" id="CP032509">
    <property type="protein sequence ID" value="AZN70508.1"/>
    <property type="molecule type" value="Genomic_DNA"/>
</dbReference>
<dbReference type="CDD" id="cd05233">
    <property type="entry name" value="SDR_c"/>
    <property type="match status" value="1"/>
</dbReference>
<dbReference type="GO" id="GO:0030497">
    <property type="term" value="P:fatty acid elongation"/>
    <property type="evidence" value="ECO:0007669"/>
    <property type="project" value="TreeGrafter"/>
</dbReference>
<dbReference type="PRINTS" id="PR00080">
    <property type="entry name" value="SDRFAMILY"/>
</dbReference>
<accession>A0A3S9B0P4</accession>
<name>A0A3S9B0P4_9HYPH</name>
<organism evidence="2 3">
    <name type="scientific">Georhizobium profundi</name>
    <dbReference type="NCBI Taxonomy" id="2341112"/>
    <lineage>
        <taxon>Bacteria</taxon>
        <taxon>Pseudomonadati</taxon>
        <taxon>Pseudomonadota</taxon>
        <taxon>Alphaproteobacteria</taxon>
        <taxon>Hyphomicrobiales</taxon>
        <taxon>Rhizobiaceae</taxon>
        <taxon>Georhizobium</taxon>
    </lineage>
</organism>
<dbReference type="FunFam" id="3.40.50.720:FF:000084">
    <property type="entry name" value="Short-chain dehydrogenase reductase"/>
    <property type="match status" value="1"/>
</dbReference>
<dbReference type="InterPro" id="IPR002347">
    <property type="entry name" value="SDR_fam"/>
</dbReference>
<dbReference type="PANTHER" id="PTHR42760">
    <property type="entry name" value="SHORT-CHAIN DEHYDROGENASES/REDUCTASES FAMILY MEMBER"/>
    <property type="match status" value="1"/>
</dbReference>